<dbReference type="Pfam" id="PF07719">
    <property type="entry name" value="TPR_2"/>
    <property type="match status" value="1"/>
</dbReference>
<evidence type="ECO:0000256" key="1">
    <source>
        <dbReference type="ARBA" id="ARBA00022737"/>
    </source>
</evidence>
<gene>
    <name evidence="5" type="ORF">KJ970_03515</name>
</gene>
<evidence type="ECO:0000256" key="2">
    <source>
        <dbReference type="ARBA" id="ARBA00022803"/>
    </source>
</evidence>
<feature type="chain" id="PRO_5037852551" evidence="4">
    <location>
        <begin position="28"/>
        <end position="633"/>
    </location>
</feature>
<dbReference type="Proteomes" id="UP000777784">
    <property type="component" value="Unassembled WGS sequence"/>
</dbReference>
<keyword evidence="2 3" id="KW-0802">TPR repeat</keyword>
<dbReference type="Pfam" id="PF14559">
    <property type="entry name" value="TPR_19"/>
    <property type="match status" value="1"/>
</dbReference>
<dbReference type="InterPro" id="IPR013105">
    <property type="entry name" value="TPR_2"/>
</dbReference>
<organism evidence="5 6">
    <name type="scientific">Eiseniibacteriota bacterium</name>
    <dbReference type="NCBI Taxonomy" id="2212470"/>
    <lineage>
        <taxon>Bacteria</taxon>
        <taxon>Candidatus Eiseniibacteriota</taxon>
    </lineage>
</organism>
<evidence type="ECO:0000313" key="6">
    <source>
        <dbReference type="Proteomes" id="UP000777784"/>
    </source>
</evidence>
<dbReference type="PANTHER" id="PTHR10151">
    <property type="entry name" value="ECTONUCLEOTIDE PYROPHOSPHATASE/PHOSPHODIESTERASE"/>
    <property type="match status" value="1"/>
</dbReference>
<dbReference type="EMBL" id="JAHJDP010000022">
    <property type="protein sequence ID" value="MBU2689969.1"/>
    <property type="molecule type" value="Genomic_DNA"/>
</dbReference>
<evidence type="ECO:0000256" key="3">
    <source>
        <dbReference type="PROSITE-ProRule" id="PRU00339"/>
    </source>
</evidence>
<accession>A0A948RUK0</accession>
<dbReference type="InterPro" id="IPR017850">
    <property type="entry name" value="Alkaline_phosphatase_core_sf"/>
</dbReference>
<proteinExistence type="predicted"/>
<dbReference type="Pfam" id="PF01663">
    <property type="entry name" value="Phosphodiest"/>
    <property type="match status" value="1"/>
</dbReference>
<dbReference type="AlphaFoldDB" id="A0A948RUK0"/>
<keyword evidence="4" id="KW-0732">Signal</keyword>
<feature type="signal peptide" evidence="4">
    <location>
        <begin position="1"/>
        <end position="27"/>
    </location>
</feature>
<dbReference type="InterPro" id="IPR002591">
    <property type="entry name" value="Phosphodiest/P_Trfase"/>
</dbReference>
<dbReference type="PROSITE" id="PS50293">
    <property type="entry name" value="TPR_REGION"/>
    <property type="match status" value="1"/>
</dbReference>
<dbReference type="PROSITE" id="PS50005">
    <property type="entry name" value="TPR"/>
    <property type="match status" value="2"/>
</dbReference>
<feature type="repeat" description="TPR" evidence="3">
    <location>
        <begin position="483"/>
        <end position="516"/>
    </location>
</feature>
<dbReference type="PANTHER" id="PTHR10151:SF120">
    <property type="entry name" value="BIS(5'-ADENOSYL)-TRIPHOSPHATASE"/>
    <property type="match status" value="1"/>
</dbReference>
<keyword evidence="1" id="KW-0677">Repeat</keyword>
<evidence type="ECO:0000313" key="5">
    <source>
        <dbReference type="EMBL" id="MBU2689969.1"/>
    </source>
</evidence>
<dbReference type="InterPro" id="IPR019734">
    <property type="entry name" value="TPR_rpt"/>
</dbReference>
<sequence length="633" mass="71717">MKPRLFPALFFLLTLSGALLLPACSKAPSQPVLIVGMDGAEWNIIEPLLAQGRLPNLSRLISKGAAAPLSSFDPLLSPIIWTTMATGKGPDQHEILDFTMPDPITGDPIPVVSCQRKSKAFWDILTDKKIDVGVVAWWATWPAEKVRGCIVSDRFTTHAFIHSPSQVEKVTYPAEFINRLQDKMMGWEDVSYETTSRFLNISNMEFDSHTVFDFKDPITHFRHIHASMQNVKEAALEIWHRYHPKVLAVYFEGVDTASHLFMPHAPPPYPYSSDEDRRRYGRTVEEVYVYQDQLLGELLEAVGEDARVMIASDHGFLNGWQRPLDASPSFDYATAAQWHRMQGIFVLSGPGIQSGVRLKRASVFDITPTLLYLLGLPIGEDMEGEVLLEAFPHGSPPPESIPSYEDQAWAAQRRRQAETFTMPQDPELMEKLKSLGYIGGSTDSKAVSIRGRLSLAEYYIWKGDERRAERELLQLQNTAPDFADAPYHLGLLKMAAEQWGEAESDFRRTLELEPQNLPARQNLAYVLRSQDRREEALELLKETRNLYPLVPDILVNIAFLYRELGRPAEALEALDKAMEINPHSHPILAQRALTLEALKRDEAAIAAWRRVLEYWPADRTAKEHLESLEKQQP</sequence>
<evidence type="ECO:0000256" key="4">
    <source>
        <dbReference type="SAM" id="SignalP"/>
    </source>
</evidence>
<comment type="caution">
    <text evidence="5">The sequence shown here is derived from an EMBL/GenBank/DDBJ whole genome shotgun (WGS) entry which is preliminary data.</text>
</comment>
<name>A0A948RUK0_UNCEI</name>
<dbReference type="InterPro" id="IPR011990">
    <property type="entry name" value="TPR-like_helical_dom_sf"/>
</dbReference>
<protein>
    <submittedName>
        <fullName evidence="5">Alkaline phosphatase family protein</fullName>
    </submittedName>
</protein>
<dbReference type="Gene3D" id="1.25.40.10">
    <property type="entry name" value="Tetratricopeptide repeat domain"/>
    <property type="match status" value="1"/>
</dbReference>
<reference evidence="5" key="1">
    <citation type="submission" date="2021-05" db="EMBL/GenBank/DDBJ databases">
        <title>Energy efficiency and biological interactions define the core microbiome of deep oligotrophic groundwater.</title>
        <authorList>
            <person name="Mehrshad M."/>
            <person name="Lopez-Fernandez M."/>
            <person name="Bell E."/>
            <person name="Bernier-Latmani R."/>
            <person name="Bertilsson S."/>
            <person name="Dopson M."/>
        </authorList>
    </citation>
    <scope>NUCLEOTIDE SEQUENCE</scope>
    <source>
        <strain evidence="5">Modern_marine.mb.64</strain>
    </source>
</reference>
<dbReference type="SUPFAM" id="SSF48452">
    <property type="entry name" value="TPR-like"/>
    <property type="match status" value="1"/>
</dbReference>
<dbReference type="Gene3D" id="3.40.720.10">
    <property type="entry name" value="Alkaline Phosphatase, subunit A"/>
    <property type="match status" value="1"/>
</dbReference>
<feature type="repeat" description="TPR" evidence="3">
    <location>
        <begin position="551"/>
        <end position="584"/>
    </location>
</feature>
<dbReference type="SMART" id="SM00028">
    <property type="entry name" value="TPR"/>
    <property type="match status" value="4"/>
</dbReference>
<dbReference type="GO" id="GO:0016787">
    <property type="term" value="F:hydrolase activity"/>
    <property type="evidence" value="ECO:0007669"/>
    <property type="project" value="UniProtKB-ARBA"/>
</dbReference>
<dbReference type="SUPFAM" id="SSF53649">
    <property type="entry name" value="Alkaline phosphatase-like"/>
    <property type="match status" value="1"/>
</dbReference>